<evidence type="ECO:0000256" key="8">
    <source>
        <dbReference type="ARBA" id="ARBA00023136"/>
    </source>
</evidence>
<dbReference type="GO" id="GO:0015413">
    <property type="term" value="F:ABC-type nickel transporter activity"/>
    <property type="evidence" value="ECO:0007669"/>
    <property type="project" value="UniProtKB-EC"/>
</dbReference>
<feature type="region of interest" description="Disordered" evidence="13">
    <location>
        <begin position="318"/>
        <end position="384"/>
    </location>
</feature>
<evidence type="ECO:0000256" key="4">
    <source>
        <dbReference type="ARBA" id="ARBA00022741"/>
    </source>
</evidence>
<dbReference type="AlphaFoldDB" id="A0ABD6CYT3"/>
<protein>
    <recommendedName>
        <fullName evidence="11">Nickel import system ATP-binding protein NikD</fullName>
        <ecNumber evidence="10">7.2.2.11</ecNumber>
    </recommendedName>
</protein>
<evidence type="ECO:0000259" key="14">
    <source>
        <dbReference type="PROSITE" id="PS50893"/>
    </source>
</evidence>
<dbReference type="InterPro" id="IPR017871">
    <property type="entry name" value="ABC_transporter-like_CS"/>
</dbReference>
<dbReference type="Pfam" id="PF08352">
    <property type="entry name" value="oligo_HPY"/>
    <property type="match status" value="1"/>
</dbReference>
<dbReference type="PROSITE" id="PS00211">
    <property type="entry name" value="ABC_TRANSPORTER_1"/>
    <property type="match status" value="1"/>
</dbReference>
<dbReference type="Pfam" id="PF00005">
    <property type="entry name" value="ABC_tran"/>
    <property type="match status" value="1"/>
</dbReference>
<dbReference type="SUPFAM" id="SSF52540">
    <property type="entry name" value="P-loop containing nucleoside triphosphate hydrolases"/>
    <property type="match status" value="1"/>
</dbReference>
<comment type="subunit">
    <text evidence="9">The complex is composed of two ATP-binding proteins (NikD and NikE), two transmembrane proteins (NikB and NikC) and a solute-binding protein (NikA).</text>
</comment>
<dbReference type="Proteomes" id="UP001597075">
    <property type="component" value="Unassembled WGS sequence"/>
</dbReference>
<dbReference type="InterPro" id="IPR013563">
    <property type="entry name" value="Oligopep_ABC_C"/>
</dbReference>
<dbReference type="FunFam" id="3.40.50.300:FF:000016">
    <property type="entry name" value="Oligopeptide ABC transporter ATP-binding component"/>
    <property type="match status" value="1"/>
</dbReference>
<evidence type="ECO:0000256" key="3">
    <source>
        <dbReference type="ARBA" id="ARBA00022475"/>
    </source>
</evidence>
<dbReference type="CDD" id="cd03257">
    <property type="entry name" value="ABC_NikE_OppD_transporters"/>
    <property type="match status" value="1"/>
</dbReference>
<dbReference type="InterPro" id="IPR050388">
    <property type="entry name" value="ABC_Ni/Peptide_Import"/>
</dbReference>
<dbReference type="GO" id="GO:0005886">
    <property type="term" value="C:plasma membrane"/>
    <property type="evidence" value="ECO:0007669"/>
    <property type="project" value="UniProtKB-SubCell"/>
</dbReference>
<dbReference type="NCBIfam" id="TIGR01727">
    <property type="entry name" value="oligo_HPY"/>
    <property type="match status" value="1"/>
</dbReference>
<keyword evidence="2" id="KW-0813">Transport</keyword>
<keyword evidence="4" id="KW-0547">Nucleotide-binding</keyword>
<sequence>MSAEPLLSIRDLRTVFHTDDGLVRAVDGVSFDIGRGETVCIVGESGSGKTVTGESITRLIRTPPGEIAAGEIVFDGQDLTALSDEALRALRGDRIAHVFQNPQGALNPVYTVGWQIVEAIRLHEDVSKGAARDRAVDLLDRVGIPEATRRFDDYPHEFSGGMKQRVSIAMALATNPDLLIADEPTTALDVTIQNQILSLLDDLQTEFDMSVLLITHDLGVVAEVADRVVVMYAGKVMERGGVFDVFEQPSHPYTRALLDCLPGRGDGAASIGGRLPSSTDPPAGCRFHPRCEHAVDACREGEQPPDYAVDGDDDHVVSCVHYEPGGDPSVVRGGGDDAGSGDAVDDDGGDGRGSGAVGTPPADRTLRAESLGDDGSDADREDRA</sequence>
<gene>
    <name evidence="15" type="ORF">ACFSBJ_09985</name>
</gene>
<evidence type="ECO:0000256" key="11">
    <source>
        <dbReference type="ARBA" id="ARBA00044143"/>
    </source>
</evidence>
<dbReference type="InterPro" id="IPR027417">
    <property type="entry name" value="P-loop_NTPase"/>
</dbReference>
<evidence type="ECO:0000313" key="15">
    <source>
        <dbReference type="EMBL" id="MFD1634059.1"/>
    </source>
</evidence>
<organism evidence="15 16">
    <name type="scientific">Haloplanus ruber</name>
    <dbReference type="NCBI Taxonomy" id="869892"/>
    <lineage>
        <taxon>Archaea</taxon>
        <taxon>Methanobacteriati</taxon>
        <taxon>Methanobacteriota</taxon>
        <taxon>Stenosarchaea group</taxon>
        <taxon>Halobacteria</taxon>
        <taxon>Halobacteriales</taxon>
        <taxon>Haloferacaceae</taxon>
        <taxon>Haloplanus</taxon>
    </lineage>
</organism>
<evidence type="ECO:0000256" key="1">
    <source>
        <dbReference type="ARBA" id="ARBA00004202"/>
    </source>
</evidence>
<keyword evidence="7" id="KW-0406">Ion transport</keyword>
<comment type="catalytic activity">
    <reaction evidence="12">
        <text>Ni(2+)(out) + ATP + H2O = Ni(2+)(in) + ADP + phosphate + H(+)</text>
        <dbReference type="Rhea" id="RHEA:15557"/>
        <dbReference type="ChEBI" id="CHEBI:15377"/>
        <dbReference type="ChEBI" id="CHEBI:15378"/>
        <dbReference type="ChEBI" id="CHEBI:30616"/>
        <dbReference type="ChEBI" id="CHEBI:43474"/>
        <dbReference type="ChEBI" id="CHEBI:49786"/>
        <dbReference type="ChEBI" id="CHEBI:456216"/>
        <dbReference type="EC" id="7.2.2.11"/>
    </reaction>
    <physiologicalReaction direction="left-to-right" evidence="12">
        <dbReference type="Rhea" id="RHEA:15558"/>
    </physiologicalReaction>
</comment>
<evidence type="ECO:0000256" key="6">
    <source>
        <dbReference type="ARBA" id="ARBA00022967"/>
    </source>
</evidence>
<name>A0ABD6CYT3_9EURY</name>
<evidence type="ECO:0000313" key="16">
    <source>
        <dbReference type="Proteomes" id="UP001597075"/>
    </source>
</evidence>
<dbReference type="EC" id="7.2.2.11" evidence="10"/>
<keyword evidence="3" id="KW-1003">Cell membrane</keyword>
<comment type="caution">
    <text evidence="15">The sequence shown here is derived from an EMBL/GenBank/DDBJ whole genome shotgun (WGS) entry which is preliminary data.</text>
</comment>
<evidence type="ECO:0000256" key="13">
    <source>
        <dbReference type="SAM" id="MobiDB-lite"/>
    </source>
</evidence>
<dbReference type="SMART" id="SM00382">
    <property type="entry name" value="AAA"/>
    <property type="match status" value="1"/>
</dbReference>
<dbReference type="PANTHER" id="PTHR43297">
    <property type="entry name" value="OLIGOPEPTIDE TRANSPORT ATP-BINDING PROTEIN APPD"/>
    <property type="match status" value="1"/>
</dbReference>
<keyword evidence="8" id="KW-0472">Membrane</keyword>
<evidence type="ECO:0000256" key="2">
    <source>
        <dbReference type="ARBA" id="ARBA00022448"/>
    </source>
</evidence>
<dbReference type="Gene3D" id="3.40.50.300">
    <property type="entry name" value="P-loop containing nucleotide triphosphate hydrolases"/>
    <property type="match status" value="1"/>
</dbReference>
<dbReference type="InterPro" id="IPR003593">
    <property type="entry name" value="AAA+_ATPase"/>
</dbReference>
<keyword evidence="16" id="KW-1185">Reference proteome</keyword>
<feature type="domain" description="ABC transporter" evidence="14">
    <location>
        <begin position="7"/>
        <end position="258"/>
    </location>
</feature>
<evidence type="ECO:0000256" key="10">
    <source>
        <dbReference type="ARBA" id="ARBA00039098"/>
    </source>
</evidence>
<proteinExistence type="predicted"/>
<keyword evidence="5 15" id="KW-0067">ATP-binding</keyword>
<keyword evidence="6" id="KW-1278">Translocase</keyword>
<dbReference type="GO" id="GO:0005524">
    <property type="term" value="F:ATP binding"/>
    <property type="evidence" value="ECO:0007669"/>
    <property type="project" value="UniProtKB-KW"/>
</dbReference>
<dbReference type="PROSITE" id="PS50893">
    <property type="entry name" value="ABC_TRANSPORTER_2"/>
    <property type="match status" value="1"/>
</dbReference>
<dbReference type="InterPro" id="IPR003439">
    <property type="entry name" value="ABC_transporter-like_ATP-bd"/>
</dbReference>
<reference evidence="15 16" key="1">
    <citation type="journal article" date="2019" name="Int. J. Syst. Evol. Microbiol.">
        <title>The Global Catalogue of Microorganisms (GCM) 10K type strain sequencing project: providing services to taxonomists for standard genome sequencing and annotation.</title>
        <authorList>
            <consortium name="The Broad Institute Genomics Platform"/>
            <consortium name="The Broad Institute Genome Sequencing Center for Infectious Disease"/>
            <person name="Wu L."/>
            <person name="Ma J."/>
        </authorList>
    </citation>
    <scope>NUCLEOTIDE SEQUENCE [LARGE SCALE GENOMIC DNA]</scope>
    <source>
        <strain evidence="15 16">CGMCC 1.10594</strain>
    </source>
</reference>
<evidence type="ECO:0000256" key="12">
    <source>
        <dbReference type="ARBA" id="ARBA00048610"/>
    </source>
</evidence>
<evidence type="ECO:0000256" key="9">
    <source>
        <dbReference type="ARBA" id="ARBA00038669"/>
    </source>
</evidence>
<comment type="subcellular location">
    <subcellularLocation>
        <location evidence="1">Cell membrane</location>
        <topology evidence="1">Peripheral membrane protein</topology>
    </subcellularLocation>
</comment>
<dbReference type="RefSeq" id="WP_256404318.1">
    <property type="nucleotide sequence ID" value="NZ_CP187151.1"/>
</dbReference>
<dbReference type="EMBL" id="JBHUDL010000010">
    <property type="protein sequence ID" value="MFD1634059.1"/>
    <property type="molecule type" value="Genomic_DNA"/>
</dbReference>
<evidence type="ECO:0000256" key="5">
    <source>
        <dbReference type="ARBA" id="ARBA00022840"/>
    </source>
</evidence>
<accession>A0ABD6CYT3</accession>
<evidence type="ECO:0000256" key="7">
    <source>
        <dbReference type="ARBA" id="ARBA00023065"/>
    </source>
</evidence>
<dbReference type="PANTHER" id="PTHR43297:SF13">
    <property type="entry name" value="NICKEL ABC TRANSPORTER, ATP-BINDING PROTEIN"/>
    <property type="match status" value="1"/>
</dbReference>